<evidence type="ECO:0000256" key="1">
    <source>
        <dbReference type="ARBA" id="ARBA00001946"/>
    </source>
</evidence>
<evidence type="ECO:0000256" key="7">
    <source>
        <dbReference type="ARBA" id="ARBA00022562"/>
    </source>
</evidence>
<dbReference type="InterPro" id="IPR001623">
    <property type="entry name" value="DnaJ_domain"/>
</dbReference>
<keyword evidence="19" id="KW-0460">Magnesium</keyword>
<evidence type="ECO:0000256" key="24">
    <source>
        <dbReference type="ARBA" id="ARBA00023280"/>
    </source>
</evidence>
<keyword evidence="22" id="KW-0413">Isomerase</keyword>
<feature type="region of interest" description="Disordered" evidence="34">
    <location>
        <begin position="114"/>
        <end position="164"/>
    </location>
</feature>
<feature type="compositionally biased region" description="Polar residues" evidence="34">
    <location>
        <begin position="71"/>
        <end position="87"/>
    </location>
</feature>
<keyword evidence="25" id="KW-1078">G1/S host cell cycle checkpoint dysregulation by virus</keyword>
<comment type="subcellular location">
    <subcellularLocation>
        <location evidence="2">Host nucleus</location>
    </subcellularLocation>
</comment>
<keyword evidence="17" id="KW-0862">Zinc</keyword>
<dbReference type="Gene3D" id="1.10.287.110">
    <property type="entry name" value="DnaJ domain"/>
    <property type="match status" value="1"/>
</dbReference>
<dbReference type="GO" id="GO:0042025">
    <property type="term" value="C:host cell nucleus"/>
    <property type="evidence" value="ECO:0007669"/>
    <property type="project" value="UniProtKB-SubCell"/>
</dbReference>
<evidence type="ECO:0000256" key="12">
    <source>
        <dbReference type="ARBA" id="ARBA00022741"/>
    </source>
</evidence>
<evidence type="ECO:0000256" key="5">
    <source>
        <dbReference type="ARBA" id="ARBA00022518"/>
    </source>
</evidence>
<dbReference type="Pfam" id="PF06431">
    <property type="entry name" value="Polyoma_lg_T_C"/>
    <property type="match status" value="1"/>
</dbReference>
<evidence type="ECO:0000256" key="32">
    <source>
        <dbReference type="PROSITE-ProRule" id="PRU00620"/>
    </source>
</evidence>
<evidence type="ECO:0000256" key="23">
    <source>
        <dbReference type="ARBA" id="ARBA00023258"/>
    </source>
</evidence>
<dbReference type="GO" id="GO:0039576">
    <property type="term" value="P:symbiont-mediated suppression of host JAK-STAT cascade via inhibition of JAK1 activity"/>
    <property type="evidence" value="ECO:0007669"/>
    <property type="project" value="UniProtKB-KW"/>
</dbReference>
<dbReference type="RefSeq" id="YP_007195293.1">
    <property type="nucleotide sequence ID" value="NC_019858.1"/>
</dbReference>
<feature type="domain" description="J" evidence="35">
    <location>
        <begin position="12"/>
        <end position="85"/>
    </location>
</feature>
<evidence type="ECO:0000256" key="30">
    <source>
        <dbReference type="ARBA" id="ARBA00045019"/>
    </source>
</evidence>
<keyword evidence="9" id="KW-1090">Inhibition of host innate immune response by virus</keyword>
<dbReference type="Gene3D" id="3.40.1310.20">
    <property type="match status" value="1"/>
</dbReference>
<keyword evidence="4" id="KW-1121">Modulation of host cell cycle by virus</keyword>
<protein>
    <recommendedName>
        <fullName evidence="3">Large T antigen</fullName>
        <ecNumber evidence="29">5.6.2.4</ecNumber>
    </recommendedName>
    <alternativeName>
        <fullName evidence="30">DNA 3'-5' helicase large T antigen</fullName>
    </alternativeName>
</protein>
<evidence type="ECO:0000313" key="39">
    <source>
        <dbReference type="EMBL" id="AFU25594.1"/>
    </source>
</evidence>
<feature type="domain" description="T-ag D1-type" evidence="38">
    <location>
        <begin position="299"/>
        <end position="391"/>
    </location>
</feature>
<dbReference type="Gene3D" id="1.10.10.510">
    <property type="entry name" value="Zinc finger, large T-antigen D1 domain"/>
    <property type="match status" value="1"/>
</dbReference>
<dbReference type="GO" id="GO:0039502">
    <property type="term" value="P:symbiont-mediated suppression of host type I interferon-mediated signaling pathway"/>
    <property type="evidence" value="ECO:0007669"/>
    <property type="project" value="UniProtKB-KW"/>
</dbReference>
<evidence type="ECO:0000256" key="28">
    <source>
        <dbReference type="ARBA" id="ARBA00034617"/>
    </source>
</evidence>
<sequence length="665" mass="75636">MDQTLSQDERKEYMELLKLPPAAWGNIPMMKKAYKTVVKTLHPDKGGDSAKMQRLNELHQKMQSTLLDIRSNCGTSSSQGYHSQSQDPEGGSWGKFFRSHVNENYDDLYCSETISSEDEEEESDASSTPGHSTPGRSTPGPSFSDEDPNSSQHSFCTPPKKRKVETAPEDFPDCLDKFLSHALYSNKTLTSFCIYTTLEKSAQLYKSFDKSKICVDFKSRFLYKSEGLDGGILFILTLTKHRASAVKTFCSAQCTQSFLHCKGVTKPLELYQTLGKTPFKLIEENKAGLSLFDFEEGKEQSVNWLQVCQYANATGITDVMLLLGIYLDFAADFGTCDKCAKKKNKFHYNYHEEHQANARLFLESKNQKNLCQQAVDQVLAGKRLKLVESTRIELMEERMLELFEEMDEKLHGGITILRWMAAVAWYTMLIDDAWDVFKKIMELIVENKPKKRNVLIKGPLNCGKTTLASAFVDFFGGKTLNINCPQDRLSFELGMAIDAYMVLFDDVKGQIALNKNLQPGQGINNLDNLRDHMDGTIKVNLERKHSNKVSQLFPPCLMTMNDYLLPPSVGIRFSLHLHLRIKDYLKTSLQKSDMLSSRMLNSGLCILLCLIWYNPVRDFTTPVQDKVVYWKQILEKYVSIDQFGQMQQNILDGKDPLDGLVIEEE</sequence>
<evidence type="ECO:0000313" key="40">
    <source>
        <dbReference type="Proteomes" id="UP000131860"/>
    </source>
</evidence>
<dbReference type="InterPro" id="IPR037102">
    <property type="entry name" value="Znf_lg_T-Ag_D1_dom_sf"/>
</dbReference>
<dbReference type="KEGG" id="vg:14258192"/>
<evidence type="ECO:0000256" key="14">
    <source>
        <dbReference type="ARBA" id="ARBA00022801"/>
    </source>
</evidence>
<dbReference type="SUPFAM" id="SSF52540">
    <property type="entry name" value="P-loop containing nucleoside triphosphate hydrolases"/>
    <property type="match status" value="1"/>
</dbReference>
<dbReference type="GO" id="GO:0039645">
    <property type="term" value="P:symbiont-mediated perturbation of host cell cycle G1/S transition checkpoint"/>
    <property type="evidence" value="ECO:0007669"/>
    <property type="project" value="UniProtKB-KW"/>
</dbReference>
<keyword evidence="20" id="KW-0007">Acetylation</keyword>
<feature type="compositionally biased region" description="Acidic residues" evidence="34">
    <location>
        <begin position="115"/>
        <end position="124"/>
    </location>
</feature>
<evidence type="ECO:0000256" key="13">
    <source>
        <dbReference type="ARBA" id="ARBA00022771"/>
    </source>
</evidence>
<name>K7QLH1_9POLY</name>
<evidence type="ECO:0000256" key="8">
    <source>
        <dbReference type="ARBA" id="ARBA00022581"/>
    </source>
</evidence>
<dbReference type="SUPFAM" id="SSF55464">
    <property type="entry name" value="Origin of replication-binding domain, RBD-like"/>
    <property type="match status" value="1"/>
</dbReference>
<evidence type="ECO:0000256" key="4">
    <source>
        <dbReference type="ARBA" id="ARBA00022504"/>
    </source>
</evidence>
<keyword evidence="40" id="KW-1185">Reference proteome</keyword>
<evidence type="ECO:0000256" key="18">
    <source>
        <dbReference type="ARBA" id="ARBA00022840"/>
    </source>
</evidence>
<dbReference type="PROSITE" id="PS50076">
    <property type="entry name" value="DNAJ_2"/>
    <property type="match status" value="1"/>
</dbReference>
<comment type="catalytic activity">
    <reaction evidence="31">
        <text>ATP + H2O = ADP + phosphate + H(+)</text>
        <dbReference type="Rhea" id="RHEA:13065"/>
        <dbReference type="ChEBI" id="CHEBI:15377"/>
        <dbReference type="ChEBI" id="CHEBI:15378"/>
        <dbReference type="ChEBI" id="CHEBI:30616"/>
        <dbReference type="ChEBI" id="CHEBI:43474"/>
        <dbReference type="ChEBI" id="CHEBI:456216"/>
        <dbReference type="EC" id="5.6.2.4"/>
    </reaction>
</comment>
<proteinExistence type="predicted"/>
<dbReference type="PROSITE" id="PS51287">
    <property type="entry name" value="T_AG_OBD"/>
    <property type="match status" value="1"/>
</dbReference>
<evidence type="ECO:0000259" key="38">
    <source>
        <dbReference type="PROSITE" id="PS51341"/>
    </source>
</evidence>
<evidence type="ECO:0000256" key="15">
    <source>
        <dbReference type="ARBA" id="ARBA00022806"/>
    </source>
</evidence>
<comment type="cofactor">
    <cofactor evidence="1">
        <name>Mg(2+)</name>
        <dbReference type="ChEBI" id="CHEBI:18420"/>
    </cofactor>
</comment>
<organism evidence="39 40">
    <name type="scientific">Alphapolyomavirus septipanos</name>
    <dbReference type="NCBI Taxonomy" id="1891739"/>
    <lineage>
        <taxon>Viruses</taxon>
        <taxon>Monodnaviria</taxon>
        <taxon>Shotokuvirae</taxon>
        <taxon>Cossaviricota</taxon>
        <taxon>Papovaviricetes</taxon>
        <taxon>Sepolyvirales</taxon>
        <taxon>Polyomaviridae</taxon>
        <taxon>Alphapolyomavirus</taxon>
    </lineage>
</organism>
<dbReference type="PIRSF" id="PIRSF003368">
    <property type="entry name" value="Large_T_antigen_polyomaV"/>
    <property type="match status" value="1"/>
</dbReference>
<keyword evidence="13 33" id="KW-0863">Zinc-finger</keyword>
<evidence type="ECO:0000256" key="34">
    <source>
        <dbReference type="SAM" id="MobiDB-lite"/>
    </source>
</evidence>
<dbReference type="GO" id="GO:0016787">
    <property type="term" value="F:hydrolase activity"/>
    <property type="evidence" value="ECO:0007669"/>
    <property type="project" value="UniProtKB-KW"/>
</dbReference>
<dbReference type="GO" id="GO:0003688">
    <property type="term" value="F:DNA replication origin binding"/>
    <property type="evidence" value="ECO:0007669"/>
    <property type="project" value="InterPro"/>
</dbReference>
<dbReference type="SMART" id="SM00271">
    <property type="entry name" value="DnaJ"/>
    <property type="match status" value="1"/>
</dbReference>
<feature type="compositionally biased region" description="Polar residues" evidence="34">
    <location>
        <begin position="129"/>
        <end position="141"/>
    </location>
</feature>
<keyword evidence="24" id="KW-0899">Viral immunoevasion</keyword>
<evidence type="ECO:0000256" key="25">
    <source>
        <dbReference type="ARBA" id="ARBA00023309"/>
    </source>
</evidence>
<dbReference type="InterPro" id="IPR036869">
    <property type="entry name" value="J_dom_sf"/>
</dbReference>
<dbReference type="InterPro" id="IPR027417">
    <property type="entry name" value="P-loop_NTPase"/>
</dbReference>
<evidence type="ECO:0000259" key="36">
    <source>
        <dbReference type="PROSITE" id="PS51206"/>
    </source>
</evidence>
<keyword evidence="26" id="KW-1096">Inhibition of host JAK1 by virus</keyword>
<feature type="domain" description="T-ag OBD" evidence="37">
    <location>
        <begin position="172"/>
        <end position="292"/>
    </location>
</feature>
<evidence type="ECO:0000256" key="29">
    <source>
        <dbReference type="ARBA" id="ARBA00034808"/>
    </source>
</evidence>
<evidence type="ECO:0000259" key="37">
    <source>
        <dbReference type="PROSITE" id="PS51287"/>
    </source>
</evidence>
<dbReference type="InterPro" id="IPR016392">
    <property type="entry name" value="Lg_T_Ag_polyomavir"/>
</dbReference>
<evidence type="ECO:0000256" key="10">
    <source>
        <dbReference type="ARBA" id="ARBA00022705"/>
    </source>
</evidence>
<evidence type="ECO:0000256" key="3">
    <source>
        <dbReference type="ARBA" id="ARBA00018805"/>
    </source>
</evidence>
<keyword evidence="8" id="KW-0945">Host-virus interaction</keyword>
<dbReference type="GO" id="GO:0008270">
    <property type="term" value="F:zinc ion binding"/>
    <property type="evidence" value="ECO:0007669"/>
    <property type="project" value="UniProtKB-KW"/>
</dbReference>
<reference evidence="39 40" key="1">
    <citation type="journal article" date="2013" name="PLoS Pathog.">
        <title>Novel Polyomaviruses of Nonhuman Primates: Genetic and Serological Predictors for the Existence of Multiple Unknown Polyomaviruses within the Human Population.</title>
        <authorList>
            <person name="Scuda N."/>
            <person name="Madinda N.F."/>
            <person name="Akoua-Koffi C."/>
            <person name="Adjogoua E.V."/>
            <person name="Wevers D."/>
            <person name="Hofmann J."/>
            <person name="Cameron K.N."/>
            <person name="Leendertz S.A."/>
            <person name="Couacy-Hymann E."/>
            <person name="Robbins M."/>
            <person name="Boesch C."/>
            <person name="Jarvis M.A."/>
            <person name="Moens U."/>
            <person name="Mugisha L."/>
            <person name="Calvignac-Spencer S."/>
            <person name="Leendertz F.H."/>
            <person name="Ehlers B."/>
        </authorList>
    </citation>
    <scope>NUCLEOTIDE SEQUENCE [LARGE SCALE GENOMIC DNA]</scope>
    <source>
        <strain evidence="39">6350</strain>
    </source>
</reference>
<evidence type="ECO:0000256" key="11">
    <source>
        <dbReference type="ARBA" id="ARBA00022723"/>
    </source>
</evidence>
<evidence type="ECO:0000256" key="21">
    <source>
        <dbReference type="ARBA" id="ARBA00023125"/>
    </source>
</evidence>
<evidence type="ECO:0000256" key="19">
    <source>
        <dbReference type="ARBA" id="ARBA00022842"/>
    </source>
</evidence>
<evidence type="ECO:0000256" key="9">
    <source>
        <dbReference type="ARBA" id="ARBA00022632"/>
    </source>
</evidence>
<dbReference type="EMBL" id="JX159983">
    <property type="protein sequence ID" value="AFU25594.1"/>
    <property type="molecule type" value="Genomic_DNA"/>
</dbReference>
<keyword evidence="11" id="KW-0479">Metal-binding</keyword>
<dbReference type="InterPro" id="IPR017910">
    <property type="entry name" value="Znf_lg_T-Ag_D1-typ"/>
</dbReference>
<evidence type="ECO:0000256" key="27">
    <source>
        <dbReference type="ARBA" id="ARBA00026077"/>
    </source>
</evidence>
<dbReference type="GO" id="GO:0006260">
    <property type="term" value="P:DNA replication"/>
    <property type="evidence" value="ECO:0007669"/>
    <property type="project" value="UniProtKB-KW"/>
</dbReference>
<dbReference type="CDD" id="cd06257">
    <property type="entry name" value="DnaJ"/>
    <property type="match status" value="1"/>
</dbReference>
<keyword evidence="14" id="KW-0378">Hydrolase</keyword>
<evidence type="ECO:0000256" key="31">
    <source>
        <dbReference type="ARBA" id="ARBA00048988"/>
    </source>
</evidence>
<dbReference type="EC" id="5.6.2.4" evidence="29"/>
<evidence type="ECO:0000256" key="17">
    <source>
        <dbReference type="ARBA" id="ARBA00022833"/>
    </source>
</evidence>
<evidence type="ECO:0000256" key="2">
    <source>
        <dbReference type="ARBA" id="ARBA00004147"/>
    </source>
</evidence>
<keyword evidence="12" id="KW-0547">Nucleotide-binding</keyword>
<dbReference type="OrthoDB" id="14669at10239"/>
<evidence type="ECO:0000256" key="6">
    <source>
        <dbReference type="ARBA" id="ARBA00022553"/>
    </source>
</evidence>
<evidence type="ECO:0000256" key="22">
    <source>
        <dbReference type="ARBA" id="ARBA00023235"/>
    </source>
</evidence>
<dbReference type="InterPro" id="IPR010932">
    <property type="entry name" value="Lg_T_Ag_Polyomavir_C"/>
</dbReference>
<dbReference type="Gene3D" id="1.20.1050.70">
    <property type="entry name" value="Large T antigen, SV40, domain 3"/>
    <property type="match status" value="1"/>
</dbReference>
<accession>K7QLH1</accession>
<dbReference type="GeneID" id="14258192"/>
<dbReference type="Pfam" id="PF02217">
    <property type="entry name" value="T_Ag_DNA_bind"/>
    <property type="match status" value="1"/>
</dbReference>
<dbReference type="GO" id="GO:0005524">
    <property type="term" value="F:ATP binding"/>
    <property type="evidence" value="ECO:0007669"/>
    <property type="project" value="UniProtKB-KW"/>
</dbReference>
<dbReference type="SUPFAM" id="SSF46565">
    <property type="entry name" value="Chaperone J-domain"/>
    <property type="match status" value="1"/>
</dbReference>
<evidence type="ECO:0000256" key="33">
    <source>
        <dbReference type="PROSITE-ProRule" id="PRU00671"/>
    </source>
</evidence>
<evidence type="ECO:0000256" key="20">
    <source>
        <dbReference type="ARBA" id="ARBA00022990"/>
    </source>
</evidence>
<feature type="domain" description="SF3 helicase" evidence="36">
    <location>
        <begin position="432"/>
        <end position="632"/>
    </location>
</feature>
<feature type="DNA-binding region" description="T-ag OBD" evidence="32">
    <location>
        <begin position="172"/>
        <end position="292"/>
    </location>
</feature>
<dbReference type="Gene3D" id="3.40.50.300">
    <property type="entry name" value="P-loop containing nucleotide triphosphate hydrolases"/>
    <property type="match status" value="1"/>
</dbReference>
<dbReference type="PROSITE" id="PS51206">
    <property type="entry name" value="SF3_HELICASE_1"/>
    <property type="match status" value="1"/>
</dbReference>
<keyword evidence="18" id="KW-0067">ATP-binding</keyword>
<keyword evidence="16" id="KW-1114">Inhibition of host interferon signaling pathway by virus</keyword>
<keyword evidence="21 32" id="KW-0238">DNA-binding</keyword>
<evidence type="ECO:0000256" key="26">
    <source>
        <dbReference type="ARBA" id="ARBA00023318"/>
    </source>
</evidence>
<dbReference type="Proteomes" id="UP000131860">
    <property type="component" value="Segment"/>
</dbReference>
<keyword evidence="10" id="KW-0235">DNA replication</keyword>
<keyword evidence="23" id="KW-0922">Interferon antiviral system evasion</keyword>
<dbReference type="InterPro" id="IPR014015">
    <property type="entry name" value="Helicase_SF3_DNA-vir"/>
</dbReference>
<keyword evidence="15" id="KW-0347">Helicase</keyword>
<dbReference type="PROSITE" id="PS51341">
    <property type="entry name" value="ZF_LTAG_D1"/>
    <property type="match status" value="1"/>
</dbReference>
<keyword evidence="5" id="KW-0244">Early protein</keyword>
<evidence type="ECO:0000256" key="16">
    <source>
        <dbReference type="ARBA" id="ARBA00022830"/>
    </source>
</evidence>
<comment type="catalytic activity">
    <reaction evidence="28">
        <text>Couples ATP hydrolysis with the unwinding of duplex DNA by translocating in the 3'-5' direction.</text>
        <dbReference type="EC" id="5.6.2.4"/>
    </reaction>
</comment>
<keyword evidence="7" id="KW-1048">Host nucleus</keyword>
<dbReference type="InterPro" id="IPR003133">
    <property type="entry name" value="T_Ag_DNA-bd"/>
</dbReference>
<feature type="region of interest" description="Disordered" evidence="34">
    <location>
        <begin position="71"/>
        <end position="95"/>
    </location>
</feature>
<keyword evidence="6" id="KW-0597">Phosphoprotein</keyword>
<comment type="subunit">
    <text evidence="27">Forms homohexamers in the presence of ATP. Interacts with host HDAC1. Interacts (via LXCXE domain) with host RB1; the interaction induces the aberrant dissociation of RB1-E2F1 complex thereby disrupting RB1's activity. Interacts (via LXCXE domain) with host pRB-related proteins RBL1 and RBL2. Interacts (via C-terminus) with host TOP1 and POLA1 allowing DNA replication. Interacts with host preinitiation complex components TBP, TFIIA and TFIID to regulate transcription initiation.</text>
</comment>
<dbReference type="GO" id="GO:0052170">
    <property type="term" value="P:symbiont-mediated suppression of host innate immune response"/>
    <property type="evidence" value="ECO:0007669"/>
    <property type="project" value="UniProtKB-KW"/>
</dbReference>
<dbReference type="GO" id="GO:0043138">
    <property type="term" value="F:3'-5' DNA helicase activity"/>
    <property type="evidence" value="ECO:0007669"/>
    <property type="project" value="UniProtKB-EC"/>
</dbReference>
<evidence type="ECO:0000259" key="35">
    <source>
        <dbReference type="PROSITE" id="PS50076"/>
    </source>
</evidence>